<reference evidence="1" key="1">
    <citation type="journal article" date="2019" name="bioRxiv">
        <title>The Genome of the Zebra Mussel, Dreissena polymorpha: A Resource for Invasive Species Research.</title>
        <authorList>
            <person name="McCartney M.A."/>
            <person name="Auch B."/>
            <person name="Kono T."/>
            <person name="Mallez S."/>
            <person name="Zhang Y."/>
            <person name="Obille A."/>
            <person name="Becker A."/>
            <person name="Abrahante J.E."/>
            <person name="Garbe J."/>
            <person name="Badalamenti J.P."/>
            <person name="Herman A."/>
            <person name="Mangelson H."/>
            <person name="Liachko I."/>
            <person name="Sullivan S."/>
            <person name="Sone E.D."/>
            <person name="Koren S."/>
            <person name="Silverstein K.A.T."/>
            <person name="Beckman K.B."/>
            <person name="Gohl D.M."/>
        </authorList>
    </citation>
    <scope>NUCLEOTIDE SEQUENCE</scope>
    <source>
        <strain evidence="1">Duluth1</strain>
        <tissue evidence="1">Whole animal</tissue>
    </source>
</reference>
<proteinExistence type="predicted"/>
<organism evidence="1 2">
    <name type="scientific">Dreissena polymorpha</name>
    <name type="common">Zebra mussel</name>
    <name type="synonym">Mytilus polymorpha</name>
    <dbReference type="NCBI Taxonomy" id="45954"/>
    <lineage>
        <taxon>Eukaryota</taxon>
        <taxon>Metazoa</taxon>
        <taxon>Spiralia</taxon>
        <taxon>Lophotrochozoa</taxon>
        <taxon>Mollusca</taxon>
        <taxon>Bivalvia</taxon>
        <taxon>Autobranchia</taxon>
        <taxon>Heteroconchia</taxon>
        <taxon>Euheterodonta</taxon>
        <taxon>Imparidentia</taxon>
        <taxon>Neoheterodontei</taxon>
        <taxon>Myida</taxon>
        <taxon>Dreissenoidea</taxon>
        <taxon>Dreissenidae</taxon>
        <taxon>Dreissena</taxon>
    </lineage>
</organism>
<protein>
    <submittedName>
        <fullName evidence="1">Uncharacterized protein</fullName>
    </submittedName>
</protein>
<dbReference type="EMBL" id="JAIWYP010000012">
    <property type="protein sequence ID" value="KAH3725267.1"/>
    <property type="molecule type" value="Genomic_DNA"/>
</dbReference>
<reference evidence="1" key="2">
    <citation type="submission" date="2020-11" db="EMBL/GenBank/DDBJ databases">
        <authorList>
            <person name="McCartney M.A."/>
            <person name="Auch B."/>
            <person name="Kono T."/>
            <person name="Mallez S."/>
            <person name="Becker A."/>
            <person name="Gohl D.M."/>
            <person name="Silverstein K.A.T."/>
            <person name="Koren S."/>
            <person name="Bechman K.B."/>
            <person name="Herman A."/>
            <person name="Abrahante J.E."/>
            <person name="Garbe J."/>
        </authorList>
    </citation>
    <scope>NUCLEOTIDE SEQUENCE</scope>
    <source>
        <strain evidence="1">Duluth1</strain>
        <tissue evidence="1">Whole animal</tissue>
    </source>
</reference>
<name>A0A9D4CHZ5_DREPO</name>
<sequence>MVMYEAPVDAGVNPGKRVCVAETQQGPAHVHPSSVNRNLQANGWLVFHEKVKHIYYWL</sequence>
<keyword evidence="2" id="KW-1185">Reference proteome</keyword>
<evidence type="ECO:0000313" key="1">
    <source>
        <dbReference type="EMBL" id="KAH3725267.1"/>
    </source>
</evidence>
<evidence type="ECO:0000313" key="2">
    <source>
        <dbReference type="Proteomes" id="UP000828390"/>
    </source>
</evidence>
<gene>
    <name evidence="1" type="ORF">DPMN_051101</name>
</gene>
<comment type="caution">
    <text evidence="1">The sequence shown here is derived from an EMBL/GenBank/DDBJ whole genome shotgun (WGS) entry which is preliminary data.</text>
</comment>
<dbReference type="Proteomes" id="UP000828390">
    <property type="component" value="Unassembled WGS sequence"/>
</dbReference>
<dbReference type="AlphaFoldDB" id="A0A9D4CHZ5"/>
<accession>A0A9D4CHZ5</accession>